<evidence type="ECO:0000313" key="1">
    <source>
        <dbReference type="EMBL" id="MDD8059042.1"/>
    </source>
</evidence>
<dbReference type="Proteomes" id="UP001213691">
    <property type="component" value="Unassembled WGS sequence"/>
</dbReference>
<accession>A0ABT5TKP8</accession>
<dbReference type="InterPro" id="IPR029068">
    <property type="entry name" value="Glyas_Bleomycin-R_OHBP_Dase"/>
</dbReference>
<proteinExistence type="predicted"/>
<reference evidence="1 2" key="1">
    <citation type="submission" date="2023-02" db="EMBL/GenBank/DDBJ databases">
        <title>Genome sequence of Shewanella metallivivens ER-Te-42B-Light, sp. nov., enriched from sulfide tube worms (Riftia pachyptila) isolated from Explorer Ridge in the Pacific Ocean.</title>
        <authorList>
            <person name="Maltman C."/>
            <person name="Kuzyk S.B."/>
            <person name="Kyndt J.A."/>
            <person name="Yurkov V."/>
        </authorList>
    </citation>
    <scope>NUCLEOTIDE SEQUENCE [LARGE SCALE GENOMIC DNA]</scope>
    <source>
        <strain evidence="1 2">ER-Te-42B-Light</strain>
    </source>
</reference>
<dbReference type="SUPFAM" id="SSF54593">
    <property type="entry name" value="Glyoxalase/Bleomycin resistance protein/Dihydroxybiphenyl dioxygenase"/>
    <property type="match status" value="1"/>
</dbReference>
<evidence type="ECO:0000313" key="2">
    <source>
        <dbReference type="Proteomes" id="UP001213691"/>
    </source>
</evidence>
<comment type="caution">
    <text evidence="1">The sequence shown here is derived from an EMBL/GenBank/DDBJ whole genome shotgun (WGS) entry which is preliminary data.</text>
</comment>
<dbReference type="RefSeq" id="WP_238106687.1">
    <property type="nucleotide sequence ID" value="NZ_JAQQPZ010000004.1"/>
</dbReference>
<name>A0ABT5TKP8_9GAMM</name>
<sequence length="91" mass="10376">MPRLGFNGYFLFAGDKDVIHIFSNHQSPAITEQEQNIVHHVSFLSDNYQETMQHITKLNLAYSMGEVPGTLMKQIFVRGSENLIIEIQAQP</sequence>
<keyword evidence="2" id="KW-1185">Reference proteome</keyword>
<dbReference type="Gene3D" id="3.10.180.10">
    <property type="entry name" value="2,3-Dihydroxybiphenyl 1,2-Dioxygenase, domain 1"/>
    <property type="match status" value="1"/>
</dbReference>
<protein>
    <submittedName>
        <fullName evidence="1">Uncharacterized protein</fullName>
    </submittedName>
</protein>
<gene>
    <name evidence="1" type="ORF">PQR79_07845</name>
</gene>
<dbReference type="EMBL" id="JAQQPZ010000004">
    <property type="protein sequence ID" value="MDD8059042.1"/>
    <property type="molecule type" value="Genomic_DNA"/>
</dbReference>
<organism evidence="1 2">
    <name type="scientific">Shewanella metallivivens</name>
    <dbReference type="NCBI Taxonomy" id="2872342"/>
    <lineage>
        <taxon>Bacteria</taxon>
        <taxon>Pseudomonadati</taxon>
        <taxon>Pseudomonadota</taxon>
        <taxon>Gammaproteobacteria</taxon>
        <taxon>Alteromonadales</taxon>
        <taxon>Shewanellaceae</taxon>
        <taxon>Shewanella</taxon>
    </lineage>
</organism>